<dbReference type="SUPFAM" id="SSF46689">
    <property type="entry name" value="Homeodomain-like"/>
    <property type="match status" value="1"/>
</dbReference>
<dbReference type="GO" id="GO:0003700">
    <property type="term" value="F:DNA-binding transcription factor activity"/>
    <property type="evidence" value="ECO:0007669"/>
    <property type="project" value="TreeGrafter"/>
</dbReference>
<dbReference type="GO" id="GO:0000976">
    <property type="term" value="F:transcription cis-regulatory region binding"/>
    <property type="evidence" value="ECO:0007669"/>
    <property type="project" value="TreeGrafter"/>
</dbReference>
<evidence type="ECO:0000313" key="7">
    <source>
        <dbReference type="Proteomes" id="UP000675554"/>
    </source>
</evidence>
<gene>
    <name evidence="6" type="ORF">KDA82_19520</name>
</gene>
<proteinExistence type="predicted"/>
<name>A0A8T4IVI1_9ACTN</name>
<dbReference type="EMBL" id="JAGSMN010000438">
    <property type="protein sequence ID" value="MBR7675172.1"/>
    <property type="molecule type" value="Genomic_DNA"/>
</dbReference>
<evidence type="ECO:0000256" key="1">
    <source>
        <dbReference type="ARBA" id="ARBA00023015"/>
    </source>
</evidence>
<sequence length="191" mass="20959">MGRRERKKAATRQAIADAALRLFLERGYDDVGIREIADAADVSTTTLFKHFPVKEALVFDREADMEAGLLAAVYERPRGQSIPAALCEHALRCREAAPDGDPRFATFLKLVNDTPALRDYHQAMWLRHTTALAAAIADESGLAADDPACTALAHFALEAPHAARAHEDPREALTRAFDLLDNGWRALTARA</sequence>
<feature type="DNA-binding region" description="H-T-H motif" evidence="4">
    <location>
        <begin position="32"/>
        <end position="51"/>
    </location>
</feature>
<evidence type="ECO:0000313" key="6">
    <source>
        <dbReference type="EMBL" id="MBR7675172.1"/>
    </source>
</evidence>
<dbReference type="InterPro" id="IPR001647">
    <property type="entry name" value="HTH_TetR"/>
</dbReference>
<dbReference type="PRINTS" id="PR00455">
    <property type="entry name" value="HTHTETR"/>
</dbReference>
<dbReference type="Proteomes" id="UP000675554">
    <property type="component" value="Unassembled WGS sequence"/>
</dbReference>
<dbReference type="Pfam" id="PF17754">
    <property type="entry name" value="TetR_C_14"/>
    <property type="match status" value="1"/>
</dbReference>
<evidence type="ECO:0000256" key="2">
    <source>
        <dbReference type="ARBA" id="ARBA00023125"/>
    </source>
</evidence>
<dbReference type="PANTHER" id="PTHR30055">
    <property type="entry name" value="HTH-TYPE TRANSCRIPTIONAL REGULATOR RUTR"/>
    <property type="match status" value="1"/>
</dbReference>
<dbReference type="Gene3D" id="1.10.10.60">
    <property type="entry name" value="Homeodomain-like"/>
    <property type="match status" value="1"/>
</dbReference>
<keyword evidence="3" id="KW-0804">Transcription</keyword>
<dbReference type="Gene3D" id="1.10.357.10">
    <property type="entry name" value="Tetracycline Repressor, domain 2"/>
    <property type="match status" value="1"/>
</dbReference>
<dbReference type="InterPro" id="IPR009057">
    <property type="entry name" value="Homeodomain-like_sf"/>
</dbReference>
<comment type="caution">
    <text evidence="6">The sequence shown here is derived from an EMBL/GenBank/DDBJ whole genome shotgun (WGS) entry which is preliminary data.</text>
</comment>
<evidence type="ECO:0000256" key="4">
    <source>
        <dbReference type="PROSITE-ProRule" id="PRU00335"/>
    </source>
</evidence>
<dbReference type="AlphaFoldDB" id="A0A8T4IVI1"/>
<keyword evidence="7" id="KW-1185">Reference proteome</keyword>
<evidence type="ECO:0000259" key="5">
    <source>
        <dbReference type="PROSITE" id="PS50977"/>
    </source>
</evidence>
<dbReference type="PROSITE" id="PS50977">
    <property type="entry name" value="HTH_TETR_2"/>
    <property type="match status" value="1"/>
</dbReference>
<keyword evidence="1" id="KW-0805">Transcription regulation</keyword>
<dbReference type="InterPro" id="IPR041347">
    <property type="entry name" value="MftR_C"/>
</dbReference>
<dbReference type="Pfam" id="PF00440">
    <property type="entry name" value="TetR_N"/>
    <property type="match status" value="1"/>
</dbReference>
<protein>
    <submittedName>
        <fullName evidence="6">TetR family transcriptional regulator</fullName>
    </submittedName>
</protein>
<accession>A0A8T4IVI1</accession>
<feature type="domain" description="HTH tetR-type" evidence="5">
    <location>
        <begin position="9"/>
        <end position="69"/>
    </location>
</feature>
<organism evidence="6 7">
    <name type="scientific">Streptomyces daliensis</name>
    <dbReference type="NCBI Taxonomy" id="299421"/>
    <lineage>
        <taxon>Bacteria</taxon>
        <taxon>Bacillati</taxon>
        <taxon>Actinomycetota</taxon>
        <taxon>Actinomycetes</taxon>
        <taxon>Kitasatosporales</taxon>
        <taxon>Streptomycetaceae</taxon>
        <taxon>Streptomyces</taxon>
    </lineage>
</organism>
<reference evidence="6" key="1">
    <citation type="submission" date="2021-04" db="EMBL/GenBank/DDBJ databases">
        <title>Sequencing of actinobacteria type strains.</title>
        <authorList>
            <person name="Nguyen G.-S."/>
            <person name="Wentzel A."/>
        </authorList>
    </citation>
    <scope>NUCLEOTIDE SEQUENCE</scope>
    <source>
        <strain evidence="6">DSM 42095</strain>
    </source>
</reference>
<evidence type="ECO:0000256" key="3">
    <source>
        <dbReference type="ARBA" id="ARBA00023163"/>
    </source>
</evidence>
<dbReference type="InterPro" id="IPR050109">
    <property type="entry name" value="HTH-type_TetR-like_transc_reg"/>
</dbReference>
<dbReference type="PANTHER" id="PTHR30055:SF234">
    <property type="entry name" value="HTH-TYPE TRANSCRIPTIONAL REGULATOR BETI"/>
    <property type="match status" value="1"/>
</dbReference>
<keyword evidence="2 4" id="KW-0238">DNA-binding</keyword>